<evidence type="ECO:0000313" key="5">
    <source>
        <dbReference type="Proteomes" id="UP000230605"/>
    </source>
</evidence>
<evidence type="ECO:0000313" key="4">
    <source>
        <dbReference type="EMBL" id="WPB02228.1"/>
    </source>
</evidence>
<evidence type="ECO:0000313" key="6">
    <source>
        <dbReference type="Proteomes" id="UP001302367"/>
    </source>
</evidence>
<proteinExistence type="predicted"/>
<dbReference type="AlphaFoldDB" id="A0A2G5HLA9"/>
<dbReference type="EMBL" id="CP134187">
    <property type="protein sequence ID" value="WPB02228.1"/>
    <property type="molecule type" value="Genomic_DNA"/>
</dbReference>
<reference evidence="4 6" key="2">
    <citation type="submission" date="2023-09" db="EMBL/GenBank/DDBJ databases">
        <title>Complete-Gapless Cercospora beticola genome.</title>
        <authorList>
            <person name="Wyatt N.A."/>
            <person name="Spanner R.E."/>
            <person name="Bolton M.D."/>
        </authorList>
    </citation>
    <scope>NUCLEOTIDE SEQUENCE [LARGE SCALE GENOMIC DNA]</scope>
    <source>
        <strain evidence="4">Cb09-40</strain>
    </source>
</reference>
<dbReference type="Pfam" id="PF07452">
    <property type="entry name" value="CHRD"/>
    <property type="match status" value="1"/>
</dbReference>
<gene>
    <name evidence="3" type="ORF">CB0940_04941</name>
    <name evidence="4" type="ORF">RHO25_006862</name>
</gene>
<evidence type="ECO:0000256" key="1">
    <source>
        <dbReference type="SAM" id="SignalP"/>
    </source>
</evidence>
<evidence type="ECO:0000259" key="2">
    <source>
        <dbReference type="SMART" id="SM00754"/>
    </source>
</evidence>
<accession>A0A2G5HLA9</accession>
<dbReference type="Proteomes" id="UP001302367">
    <property type="component" value="Chromosome 4"/>
</dbReference>
<keyword evidence="1" id="KW-0732">Signal</keyword>
<reference evidence="3 5" key="1">
    <citation type="submission" date="2015-10" db="EMBL/GenBank/DDBJ databases">
        <title>The cercosporin biosynthetic gene cluster was horizontally transferred to several fungal lineages and shown to be expanded in Cercospora beticola based on microsynteny with recipient genomes.</title>
        <authorList>
            <person name="De Jonge R."/>
            <person name="Ebert M.K."/>
            <person name="Suttle J.C."/>
            <person name="Jurick Ii W.M."/>
            <person name="Secor G.A."/>
            <person name="Thomma B.P."/>
            <person name="Van De Peer Y."/>
            <person name="Bolton M.D."/>
        </authorList>
    </citation>
    <scope>NUCLEOTIDE SEQUENCE [LARGE SCALE GENOMIC DNA]</scope>
    <source>
        <strain evidence="3 5">09-40</strain>
    </source>
</reference>
<evidence type="ECO:0000313" key="3">
    <source>
        <dbReference type="EMBL" id="PIA93337.1"/>
    </source>
</evidence>
<dbReference type="EMBL" id="LKMD01000105">
    <property type="protein sequence ID" value="PIA93337.1"/>
    <property type="molecule type" value="Genomic_DNA"/>
</dbReference>
<dbReference type="InterPro" id="IPR010895">
    <property type="entry name" value="CHRD"/>
</dbReference>
<feature type="domain" description="CHRD" evidence="2">
    <location>
        <begin position="56"/>
        <end position="213"/>
    </location>
</feature>
<dbReference type="Proteomes" id="UP000230605">
    <property type="component" value="Chromosome 4"/>
</dbReference>
<dbReference type="OrthoDB" id="3554264at2759"/>
<dbReference type="SMART" id="SM00754">
    <property type="entry name" value="CHRD"/>
    <property type="match status" value="1"/>
</dbReference>
<protein>
    <recommendedName>
        <fullName evidence="2">CHRD domain-containing protein</fullName>
    </recommendedName>
</protein>
<feature type="signal peptide" evidence="1">
    <location>
        <begin position="1"/>
        <end position="17"/>
    </location>
</feature>
<name>A0A2G5HLA9_CERBT</name>
<keyword evidence="6" id="KW-1185">Reference proteome</keyword>
<organism evidence="3 5">
    <name type="scientific">Cercospora beticola</name>
    <name type="common">Sugarbeet leaf spot fungus</name>
    <dbReference type="NCBI Taxonomy" id="122368"/>
    <lineage>
        <taxon>Eukaryota</taxon>
        <taxon>Fungi</taxon>
        <taxon>Dikarya</taxon>
        <taxon>Ascomycota</taxon>
        <taxon>Pezizomycotina</taxon>
        <taxon>Dothideomycetes</taxon>
        <taxon>Dothideomycetidae</taxon>
        <taxon>Mycosphaerellales</taxon>
        <taxon>Mycosphaerellaceae</taxon>
        <taxon>Cercospora</taxon>
    </lineage>
</organism>
<sequence>MKASVICASVLAGFAAAAPEASKKYNGTPSKPVYDKDCDKNGYYKGAKGFPIPFTSTYRVKAVPEEVVNMMNAKTGGLPGAVGFYDLGINSELDTICYYIRLYNIRGEYVSPARTATHIHESARGQSGPPRIAFPNPQPVAGKNYRVSVGCMTGPFITGLTNNATGEDQGAGFRVAQIEANPKGFNADVHTNFADPAQGINATAGAVRGQLAY</sequence>
<feature type="chain" id="PRO_5013700344" description="CHRD domain-containing protein" evidence="1">
    <location>
        <begin position="18"/>
        <end position="213"/>
    </location>
</feature>